<feature type="compositionally biased region" description="Low complexity" evidence="8">
    <location>
        <begin position="264"/>
        <end position="294"/>
    </location>
</feature>
<feature type="compositionally biased region" description="Low complexity" evidence="8">
    <location>
        <begin position="213"/>
        <end position="231"/>
    </location>
</feature>
<evidence type="ECO:0000313" key="11">
    <source>
        <dbReference type="EMBL" id="EWS71125.1"/>
    </source>
</evidence>
<protein>
    <submittedName>
        <fullName evidence="11">Cyclic nucleotide-binding domain protein</fullName>
    </submittedName>
</protein>
<dbReference type="GO" id="GO:0016409">
    <property type="term" value="F:palmitoyltransferase activity"/>
    <property type="evidence" value="ECO:0007669"/>
    <property type="project" value="InterPro"/>
</dbReference>
<keyword evidence="4 9" id="KW-1133">Transmembrane helix</keyword>
<dbReference type="RefSeq" id="XP_012656333.1">
    <property type="nucleotide sequence ID" value="XM_012800879.1"/>
</dbReference>
<name>W7WWB4_TETTS</name>
<evidence type="ECO:0000256" key="9">
    <source>
        <dbReference type="SAM" id="Phobius"/>
    </source>
</evidence>
<evidence type="ECO:0000256" key="1">
    <source>
        <dbReference type="ARBA" id="ARBA00004141"/>
    </source>
</evidence>
<dbReference type="AlphaFoldDB" id="W7WWB4"/>
<dbReference type="InterPro" id="IPR036770">
    <property type="entry name" value="Ankyrin_rpt-contain_sf"/>
</dbReference>
<evidence type="ECO:0000256" key="3">
    <source>
        <dbReference type="ARBA" id="ARBA00022737"/>
    </source>
</evidence>
<dbReference type="PANTHER" id="PTHR24161:SF112">
    <property type="entry name" value="ANKYRIN REPEAT-CONTAINING PROTEIN"/>
    <property type="match status" value="1"/>
</dbReference>
<evidence type="ECO:0000256" key="7">
    <source>
        <dbReference type="PROSITE-ProRule" id="PRU00023"/>
    </source>
</evidence>
<dbReference type="EMBL" id="GG662249">
    <property type="protein sequence ID" value="EWS71125.1"/>
    <property type="molecule type" value="Genomic_DNA"/>
</dbReference>
<feature type="compositionally biased region" description="Low complexity" evidence="8">
    <location>
        <begin position="184"/>
        <end position="195"/>
    </location>
</feature>
<dbReference type="OrthoDB" id="19174at2759"/>
<gene>
    <name evidence="11" type="ORF">TTHERM_000841359</name>
</gene>
<dbReference type="Proteomes" id="UP000009168">
    <property type="component" value="Unassembled WGS sequence"/>
</dbReference>
<sequence length="996" mass="116410">MSDSSSNNNNQDTQSVEFIDKIGDHNINSFASPDVLIKNNDLEDNYQNNAIEEFSQGNNIDSRNESVNKVDIQSPQQDSSSEPHKIYRQQSQDSQMMVENIQQGDVKSNEQHEDEDENNDQKNTQIVQNNENLGELQQEVVSCKENDQQCEKDNISQIKDDQQLQSQNEEDNTQQQQILSIEQEQNQNQDQQLGENQHENDSIQEKQVKEEILSQAQSQNQDSSQDADLDKQNSNQIINQEKIEEEKPSQQTLLSQQENAGIQNNVQQQQQSQQLNNNQQDQTQNEQKQTQANQINESSIDADTYSAQRQYEYMMEMQKRQAEFQRQMEELNQKYQINFRKIIDVKQESLLGNYITGLLAIKMKYKNIDSRDQYGMTLLHNAVLGNEKELVLFLLNNGADVNLQDGCKRTALMMAAHGGKSQNNQNEEPNIKKKFDEDSEEIRKVLKLHSFNKIFKILIDKGACFATKDAFQFSAMLYSVQNQNLHILFYLIYLGANLRDADMNGSSVVHWNAYKGNRFLMEVFHSLNLDMFTADNQGFTPLQRSIMGISYETVDYLARLGNPEQLPDPDELESDGISYKIPSISIRHNLNMIKTEKQKWYNKLFAWWSLQCSKGEELGIHPATYFFLFTAGILFYSAFRSIYNQKNYALSQDAQISSLSFFYNIIFFIFNFIYLAFSIRFCNTMVSYKNRNKGVYVVDDSAIDRKNQLILEEQRNIPPYMSRILSDKQQFERIYQRMNFKHIDRILQDSPQFRATVNQEEELNRTTITDHADEEASVGLTQKSAYNHLTFIHQIAILFENNYFTSLGEVDFKRLCGSCLKYKPEKTKHCYICKVCVPYYQFHSILFNTCICAENHLLYLLHIFSLWVSLFMFVVVQNTNFGPMLQSWLIFKYVEIPYHIWSKLGIFHSLIYLGVLFALFYISIYCSIELFGIFENKTRDEILNPFEYSYNYEVIADKNRNLVKVQKGRTTGRIEYLKVTLKAFYYRTFVHLRSKR</sequence>
<keyword evidence="5 7" id="KW-0040">ANK repeat</keyword>
<feature type="compositionally biased region" description="Polar residues" evidence="8">
    <location>
        <begin position="69"/>
        <end position="80"/>
    </location>
</feature>
<feature type="compositionally biased region" description="Polar residues" evidence="8">
    <location>
        <begin position="48"/>
        <end position="61"/>
    </location>
</feature>
<evidence type="ECO:0000256" key="6">
    <source>
        <dbReference type="ARBA" id="ARBA00023136"/>
    </source>
</evidence>
<dbReference type="Pfam" id="PF13637">
    <property type="entry name" value="Ank_4"/>
    <property type="match status" value="1"/>
</dbReference>
<organism evidence="11 12">
    <name type="scientific">Tetrahymena thermophila (strain SB210)</name>
    <dbReference type="NCBI Taxonomy" id="312017"/>
    <lineage>
        <taxon>Eukaryota</taxon>
        <taxon>Sar</taxon>
        <taxon>Alveolata</taxon>
        <taxon>Ciliophora</taxon>
        <taxon>Intramacronucleata</taxon>
        <taxon>Oligohymenophorea</taxon>
        <taxon>Hymenostomatida</taxon>
        <taxon>Tetrahymenina</taxon>
        <taxon>Tetrahymenidae</taxon>
        <taxon>Tetrahymena</taxon>
    </lineage>
</organism>
<dbReference type="InterPro" id="IPR002110">
    <property type="entry name" value="Ankyrin_rpt"/>
</dbReference>
<keyword evidence="3" id="KW-0677">Repeat</keyword>
<evidence type="ECO:0000256" key="4">
    <source>
        <dbReference type="ARBA" id="ARBA00022989"/>
    </source>
</evidence>
<feature type="region of interest" description="Disordered" evidence="8">
    <location>
        <begin position="264"/>
        <end position="302"/>
    </location>
</feature>
<feature type="region of interest" description="Disordered" evidence="8">
    <location>
        <begin position="184"/>
        <end position="203"/>
    </location>
</feature>
<dbReference type="SMART" id="SM00248">
    <property type="entry name" value="ANK"/>
    <property type="match status" value="4"/>
</dbReference>
<evidence type="ECO:0000256" key="5">
    <source>
        <dbReference type="ARBA" id="ARBA00023043"/>
    </source>
</evidence>
<evidence type="ECO:0000259" key="10">
    <source>
        <dbReference type="Pfam" id="PF01529"/>
    </source>
</evidence>
<dbReference type="KEGG" id="tet:TTHERM_000841359"/>
<dbReference type="PANTHER" id="PTHR24161">
    <property type="entry name" value="ANK_REP_REGION DOMAIN-CONTAINING PROTEIN-RELATED"/>
    <property type="match status" value="1"/>
</dbReference>
<dbReference type="Gene3D" id="1.25.40.20">
    <property type="entry name" value="Ankyrin repeat-containing domain"/>
    <property type="match status" value="2"/>
</dbReference>
<feature type="transmembrane region" description="Helical" evidence="9">
    <location>
        <begin position="857"/>
        <end position="876"/>
    </location>
</feature>
<evidence type="ECO:0000256" key="8">
    <source>
        <dbReference type="SAM" id="MobiDB-lite"/>
    </source>
</evidence>
<keyword evidence="2 9" id="KW-0812">Transmembrane</keyword>
<dbReference type="PROSITE" id="PS50216">
    <property type="entry name" value="DHHC"/>
    <property type="match status" value="1"/>
</dbReference>
<keyword evidence="12" id="KW-1185">Reference proteome</keyword>
<feature type="domain" description="Palmitoyltransferase DHHC" evidence="10">
    <location>
        <begin position="811"/>
        <end position="943"/>
    </location>
</feature>
<dbReference type="SUPFAM" id="SSF48403">
    <property type="entry name" value="Ankyrin repeat"/>
    <property type="match status" value="1"/>
</dbReference>
<dbReference type="InterPro" id="IPR001594">
    <property type="entry name" value="Palmitoyltrfase_DHHC"/>
</dbReference>
<evidence type="ECO:0000313" key="12">
    <source>
        <dbReference type="Proteomes" id="UP000009168"/>
    </source>
</evidence>
<dbReference type="PROSITE" id="PS50297">
    <property type="entry name" value="ANK_REP_REGION"/>
    <property type="match status" value="1"/>
</dbReference>
<dbReference type="PROSITE" id="PS50088">
    <property type="entry name" value="ANK_REPEAT"/>
    <property type="match status" value="1"/>
</dbReference>
<feature type="region of interest" description="Disordered" evidence="8">
    <location>
        <begin position="212"/>
        <end position="231"/>
    </location>
</feature>
<evidence type="ECO:0000256" key="2">
    <source>
        <dbReference type="ARBA" id="ARBA00022692"/>
    </source>
</evidence>
<feature type="compositionally biased region" description="Polar residues" evidence="8">
    <location>
        <begin position="88"/>
        <end position="106"/>
    </location>
</feature>
<keyword evidence="6 9" id="KW-0472">Membrane</keyword>
<feature type="transmembrane region" description="Helical" evidence="9">
    <location>
        <begin position="660"/>
        <end position="681"/>
    </location>
</feature>
<dbReference type="GO" id="GO:0016020">
    <property type="term" value="C:membrane"/>
    <property type="evidence" value="ECO:0007669"/>
    <property type="project" value="UniProtKB-SubCell"/>
</dbReference>
<accession>W7WWB4</accession>
<proteinExistence type="predicted"/>
<dbReference type="InParanoid" id="W7WWB4"/>
<feature type="transmembrane region" description="Helical" evidence="9">
    <location>
        <begin position="910"/>
        <end position="934"/>
    </location>
</feature>
<feature type="region of interest" description="Disordered" evidence="8">
    <location>
        <begin position="48"/>
        <end position="147"/>
    </location>
</feature>
<dbReference type="GeneID" id="24440885"/>
<comment type="subcellular location">
    <subcellularLocation>
        <location evidence="1">Membrane</location>
        <topology evidence="1">Multi-pass membrane protein</topology>
    </subcellularLocation>
</comment>
<dbReference type="Pfam" id="PF01529">
    <property type="entry name" value="DHHC"/>
    <property type="match status" value="1"/>
</dbReference>
<feature type="repeat" description="ANK" evidence="7">
    <location>
        <begin position="374"/>
        <end position="406"/>
    </location>
</feature>
<reference evidence="12" key="1">
    <citation type="journal article" date="2006" name="PLoS Biol.">
        <title>Macronuclear genome sequence of the ciliate Tetrahymena thermophila, a model eukaryote.</title>
        <authorList>
            <person name="Eisen J.A."/>
            <person name="Coyne R.S."/>
            <person name="Wu M."/>
            <person name="Wu D."/>
            <person name="Thiagarajan M."/>
            <person name="Wortman J.R."/>
            <person name="Badger J.H."/>
            <person name="Ren Q."/>
            <person name="Amedeo P."/>
            <person name="Jones K.M."/>
            <person name="Tallon L.J."/>
            <person name="Delcher A.L."/>
            <person name="Salzberg S.L."/>
            <person name="Silva J.C."/>
            <person name="Haas B.J."/>
            <person name="Majoros W.H."/>
            <person name="Farzad M."/>
            <person name="Carlton J.M."/>
            <person name="Smith R.K. Jr."/>
            <person name="Garg J."/>
            <person name="Pearlman R.E."/>
            <person name="Karrer K.M."/>
            <person name="Sun L."/>
            <person name="Manning G."/>
            <person name="Elde N.C."/>
            <person name="Turkewitz A.P."/>
            <person name="Asai D.J."/>
            <person name="Wilkes D.E."/>
            <person name="Wang Y."/>
            <person name="Cai H."/>
            <person name="Collins K."/>
            <person name="Stewart B.A."/>
            <person name="Lee S.R."/>
            <person name="Wilamowska K."/>
            <person name="Weinberg Z."/>
            <person name="Ruzzo W.L."/>
            <person name="Wloga D."/>
            <person name="Gaertig J."/>
            <person name="Frankel J."/>
            <person name="Tsao C.-C."/>
            <person name="Gorovsky M.A."/>
            <person name="Keeling P.J."/>
            <person name="Waller R.F."/>
            <person name="Patron N.J."/>
            <person name="Cherry J.M."/>
            <person name="Stover N.A."/>
            <person name="Krieger C.J."/>
            <person name="del Toro C."/>
            <person name="Ryder H.F."/>
            <person name="Williamson S.C."/>
            <person name="Barbeau R.A."/>
            <person name="Hamilton E.P."/>
            <person name="Orias E."/>
        </authorList>
    </citation>
    <scope>NUCLEOTIDE SEQUENCE [LARGE SCALE GENOMIC DNA]</scope>
    <source>
        <strain evidence="12">SB210</strain>
    </source>
</reference>